<keyword evidence="3" id="KW-1185">Reference proteome</keyword>
<evidence type="ECO:0000313" key="2">
    <source>
        <dbReference type="EMBL" id="ONG55800.1"/>
    </source>
</evidence>
<organism evidence="2 3">
    <name type="scientific">Teichococcus deserti</name>
    <dbReference type="NCBI Taxonomy" id="1817963"/>
    <lineage>
        <taxon>Bacteria</taxon>
        <taxon>Pseudomonadati</taxon>
        <taxon>Pseudomonadota</taxon>
        <taxon>Alphaproteobacteria</taxon>
        <taxon>Acetobacterales</taxon>
        <taxon>Roseomonadaceae</taxon>
        <taxon>Roseomonas</taxon>
    </lineage>
</organism>
<dbReference type="Gene3D" id="3.40.50.1820">
    <property type="entry name" value="alpha/beta hydrolase"/>
    <property type="match status" value="1"/>
</dbReference>
<dbReference type="OrthoDB" id="9804723at2"/>
<dbReference type="RefSeq" id="WP_076956904.1">
    <property type="nucleotide sequence ID" value="NZ_MLCO01000066.1"/>
</dbReference>
<dbReference type="InterPro" id="IPR000073">
    <property type="entry name" value="AB_hydrolase_1"/>
</dbReference>
<dbReference type="PANTHER" id="PTHR43194">
    <property type="entry name" value="HYDROLASE ALPHA/BETA FOLD FAMILY"/>
    <property type="match status" value="1"/>
</dbReference>
<dbReference type="InterPro" id="IPR050228">
    <property type="entry name" value="Carboxylesterase_BioH"/>
</dbReference>
<comment type="caution">
    <text evidence="2">The sequence shown here is derived from an EMBL/GenBank/DDBJ whole genome shotgun (WGS) entry which is preliminary data.</text>
</comment>
<accession>A0A1V2H4E7</accession>
<dbReference type="PANTHER" id="PTHR43194:SF2">
    <property type="entry name" value="PEROXISOMAL MEMBRANE PROTEIN LPX1"/>
    <property type="match status" value="1"/>
</dbReference>
<keyword evidence="2" id="KW-0378">Hydrolase</keyword>
<evidence type="ECO:0000259" key="1">
    <source>
        <dbReference type="Pfam" id="PF00561"/>
    </source>
</evidence>
<dbReference type="AlphaFoldDB" id="A0A1V2H4E7"/>
<proteinExistence type="predicted"/>
<dbReference type="SUPFAM" id="SSF53474">
    <property type="entry name" value="alpha/beta-Hydrolases"/>
    <property type="match status" value="1"/>
</dbReference>
<dbReference type="InterPro" id="IPR029058">
    <property type="entry name" value="AB_hydrolase_fold"/>
</dbReference>
<sequence length="290" mass="30351">MSPSPSLGPAPRQKGFLQRPDCRIYYEVTGRGPALVFAHGLGGNHLSWWQQIAAFCDRYSCISFSHRGFFPSDAPAGGPDPADYAGDLTALLAHLGVEDVCIIGQSMGGWTALDHALAHARSGGARLRAMVLAATSGPVDPAQSEAAEAFAAWQAGAAPALAAGRAKGVHPALGTRGAAEQPAAHFLYRAIDELSATLDKEALRGRLMRGRTLPASALAGLAVPTLWLTGAEDIVFPSPVAPALAAAMPVARHVEFAETGHSAYFERPSAFNAALDDFLQDFFPGRDAQA</sequence>
<dbReference type="Pfam" id="PF00561">
    <property type="entry name" value="Abhydrolase_1"/>
    <property type="match status" value="1"/>
</dbReference>
<dbReference type="PRINTS" id="PR00412">
    <property type="entry name" value="EPOXHYDRLASE"/>
</dbReference>
<name>A0A1V2H4E7_9PROT</name>
<reference evidence="2 3" key="1">
    <citation type="submission" date="2016-10" db="EMBL/GenBank/DDBJ databases">
        <title>Draft Genome sequence of Roseomonas sp. strain M3.</title>
        <authorList>
            <person name="Subhash Y."/>
            <person name="Lee S."/>
        </authorList>
    </citation>
    <scope>NUCLEOTIDE SEQUENCE [LARGE SCALE GENOMIC DNA]</scope>
    <source>
        <strain evidence="2 3">M3</strain>
    </source>
</reference>
<dbReference type="GO" id="GO:0016787">
    <property type="term" value="F:hydrolase activity"/>
    <property type="evidence" value="ECO:0007669"/>
    <property type="project" value="UniProtKB-KW"/>
</dbReference>
<dbReference type="InterPro" id="IPR000639">
    <property type="entry name" value="Epox_hydrolase-like"/>
</dbReference>
<protein>
    <submittedName>
        <fullName evidence="2">Alpha/beta hydrolase</fullName>
    </submittedName>
</protein>
<gene>
    <name evidence="2" type="ORF">BKE38_08420</name>
</gene>
<feature type="domain" description="AB hydrolase-1" evidence="1">
    <location>
        <begin position="33"/>
        <end position="268"/>
    </location>
</feature>
<dbReference type="Proteomes" id="UP000188879">
    <property type="component" value="Unassembled WGS sequence"/>
</dbReference>
<evidence type="ECO:0000313" key="3">
    <source>
        <dbReference type="Proteomes" id="UP000188879"/>
    </source>
</evidence>
<dbReference type="EMBL" id="MLCO01000066">
    <property type="protein sequence ID" value="ONG55800.1"/>
    <property type="molecule type" value="Genomic_DNA"/>
</dbReference>